<name>A0A1I7UZR4_9PELO</name>
<dbReference type="eggNOG" id="KOG1883">
    <property type="taxonomic scope" value="Eukaryota"/>
</dbReference>
<accession>A0A1I7UZR4</accession>
<dbReference type="PANTHER" id="PTHR12691:SF10">
    <property type="entry name" value="MEDIATOR OF RNA POLYMERASE II TRANSCRIPTION SUBUNIT 23"/>
    <property type="match status" value="1"/>
</dbReference>
<keyword evidence="5" id="KW-0804">Transcription</keyword>
<reference evidence="9" key="1">
    <citation type="submission" date="2016-11" db="UniProtKB">
        <authorList>
            <consortium name="WormBaseParasite"/>
        </authorList>
    </citation>
    <scope>IDENTIFICATION</scope>
</reference>
<evidence type="ECO:0000256" key="3">
    <source>
        <dbReference type="ARBA" id="ARBA00019696"/>
    </source>
</evidence>
<evidence type="ECO:0000313" key="8">
    <source>
        <dbReference type="Proteomes" id="UP000095282"/>
    </source>
</evidence>
<dbReference type="WBParaSite" id="Csp11.Scaffold630.g20968.t1">
    <property type="protein sequence ID" value="Csp11.Scaffold630.g20968.t1"/>
    <property type="gene ID" value="Csp11.Scaffold630.g20968"/>
</dbReference>
<dbReference type="Proteomes" id="UP000095282">
    <property type="component" value="Unplaced"/>
</dbReference>
<protein>
    <recommendedName>
        <fullName evidence="3">Mediator of RNA polymerase II transcription subunit 23</fullName>
    </recommendedName>
    <alternativeName>
        <fullName evidence="7">Mediator complex subunit 23</fullName>
    </alternativeName>
</protein>
<comment type="similarity">
    <text evidence="2">Belongs to the Mediator complex subunit 23 family.</text>
</comment>
<evidence type="ECO:0000256" key="2">
    <source>
        <dbReference type="ARBA" id="ARBA00010222"/>
    </source>
</evidence>
<dbReference type="Pfam" id="PF11573">
    <property type="entry name" value="Med23"/>
    <property type="match status" value="1"/>
</dbReference>
<dbReference type="InterPro" id="IPR021629">
    <property type="entry name" value="Mediator_Med23"/>
</dbReference>
<evidence type="ECO:0000313" key="9">
    <source>
        <dbReference type="WBParaSite" id="Csp11.Scaffold630.g20968.t1"/>
    </source>
</evidence>
<dbReference type="AlphaFoldDB" id="A0A1I7UZR4"/>
<proteinExistence type="inferred from homology"/>
<dbReference type="STRING" id="1561998.A0A1I7UZR4"/>
<dbReference type="GO" id="GO:0010628">
    <property type="term" value="P:positive regulation of gene expression"/>
    <property type="evidence" value="ECO:0007669"/>
    <property type="project" value="TreeGrafter"/>
</dbReference>
<comment type="subcellular location">
    <subcellularLocation>
        <location evidence="1">Nucleus</location>
    </subcellularLocation>
</comment>
<organism evidence="8 9">
    <name type="scientific">Caenorhabditis tropicalis</name>
    <dbReference type="NCBI Taxonomy" id="1561998"/>
    <lineage>
        <taxon>Eukaryota</taxon>
        <taxon>Metazoa</taxon>
        <taxon>Ecdysozoa</taxon>
        <taxon>Nematoda</taxon>
        <taxon>Chromadorea</taxon>
        <taxon>Rhabditida</taxon>
        <taxon>Rhabditina</taxon>
        <taxon>Rhabditomorpha</taxon>
        <taxon>Rhabditoidea</taxon>
        <taxon>Rhabditidae</taxon>
        <taxon>Peloderinae</taxon>
        <taxon>Caenorhabditis</taxon>
    </lineage>
</organism>
<sequence>MADGGGGVAAGDDTIEMDDTFSPQFVQEVNRTKTFIRNLVENNTTRDFFSKLSSNLGDVTALLRVQFTNMMGKMEEKEKQSMVKELIKMVHHVAEKNSPDRVFVGANYERVVDELFRHALKKEVISTTLCAEGLIMTTDFRLCSRICQEKWRFINECIPKIDYKGIRNILRYILESQLRRLPYELAPEQVNEVRIVENVILHIVDRDSNLMPPLITLSEIMRGMPKQAHMLPRLTEKLANLSVHFRPIADLTHVCGRSFVYPIPLHPAFFPQTPFWEDFGLNVPNSFVQSHHTLPYRPEHTASFLYTLYMILRQPMGKDSLQPPNKTKTKSHWDLLISIMICESMAETESLAENEPIPRYQWDNIVNLVIYGMQHHLLNPKNFFRVLKGLIKQCKYTRARDEVMWIVFQVVGSLSNVTRLEDSVQEIVDLYQELFDGDVPARAHG</sequence>
<keyword evidence="4" id="KW-0805">Transcription regulation</keyword>
<dbReference type="GO" id="GO:0005667">
    <property type="term" value="C:transcription regulator complex"/>
    <property type="evidence" value="ECO:0007669"/>
    <property type="project" value="TreeGrafter"/>
</dbReference>
<dbReference type="GO" id="GO:0006357">
    <property type="term" value="P:regulation of transcription by RNA polymerase II"/>
    <property type="evidence" value="ECO:0007669"/>
    <property type="project" value="TreeGrafter"/>
</dbReference>
<keyword evidence="6" id="KW-0539">Nucleus</keyword>
<evidence type="ECO:0000256" key="7">
    <source>
        <dbReference type="ARBA" id="ARBA00031961"/>
    </source>
</evidence>
<dbReference type="GO" id="GO:0016592">
    <property type="term" value="C:mediator complex"/>
    <property type="evidence" value="ECO:0007669"/>
    <property type="project" value="TreeGrafter"/>
</dbReference>
<keyword evidence="8" id="KW-1185">Reference proteome</keyword>
<evidence type="ECO:0000256" key="1">
    <source>
        <dbReference type="ARBA" id="ARBA00004123"/>
    </source>
</evidence>
<evidence type="ECO:0000256" key="4">
    <source>
        <dbReference type="ARBA" id="ARBA00023015"/>
    </source>
</evidence>
<evidence type="ECO:0000256" key="5">
    <source>
        <dbReference type="ARBA" id="ARBA00023163"/>
    </source>
</evidence>
<dbReference type="PANTHER" id="PTHR12691">
    <property type="entry name" value="MEDIATOR OF RNA POLYMERASE II TRANSCRIPTION SUBUNIT 23"/>
    <property type="match status" value="1"/>
</dbReference>
<evidence type="ECO:0000256" key="6">
    <source>
        <dbReference type="ARBA" id="ARBA00023242"/>
    </source>
</evidence>